<evidence type="ECO:0000256" key="1">
    <source>
        <dbReference type="SAM" id="MobiDB-lite"/>
    </source>
</evidence>
<comment type="caution">
    <text evidence="3">The sequence shown here is derived from an EMBL/GenBank/DDBJ whole genome shotgun (WGS) entry which is preliminary data.</text>
</comment>
<dbReference type="Gene3D" id="3.30.750.24">
    <property type="entry name" value="STAS domain"/>
    <property type="match status" value="1"/>
</dbReference>
<dbReference type="Pfam" id="PF13466">
    <property type="entry name" value="STAS_2"/>
    <property type="match status" value="1"/>
</dbReference>
<feature type="compositionally biased region" description="Basic and acidic residues" evidence="1">
    <location>
        <begin position="344"/>
        <end position="355"/>
    </location>
</feature>
<feature type="domain" description="STAS" evidence="2">
    <location>
        <begin position="18"/>
        <end position="97"/>
    </location>
</feature>
<dbReference type="RefSeq" id="WP_351960273.1">
    <property type="nucleotide sequence ID" value="NZ_JBEOZM010000019.1"/>
</dbReference>
<gene>
    <name evidence="3" type="ORF">ABT211_32220</name>
</gene>
<dbReference type="Gene3D" id="3.40.630.30">
    <property type="match status" value="1"/>
</dbReference>
<accession>A0ABV1TPG2</accession>
<keyword evidence="4" id="KW-1185">Reference proteome</keyword>
<evidence type="ECO:0000259" key="2">
    <source>
        <dbReference type="PROSITE" id="PS50801"/>
    </source>
</evidence>
<reference evidence="3 4" key="1">
    <citation type="submission" date="2024-06" db="EMBL/GenBank/DDBJ databases">
        <title>The Natural Products Discovery Center: Release of the First 8490 Sequenced Strains for Exploring Actinobacteria Biosynthetic Diversity.</title>
        <authorList>
            <person name="Kalkreuter E."/>
            <person name="Kautsar S.A."/>
            <person name="Yang D."/>
            <person name="Bader C.D."/>
            <person name="Teijaro C.N."/>
            <person name="Fluegel L."/>
            <person name="Davis C.M."/>
            <person name="Simpson J.R."/>
            <person name="Lauterbach L."/>
            <person name="Steele A.D."/>
            <person name="Gui C."/>
            <person name="Meng S."/>
            <person name="Li G."/>
            <person name="Viehrig K."/>
            <person name="Ye F."/>
            <person name="Su P."/>
            <person name="Kiefer A.F."/>
            <person name="Nichols A."/>
            <person name="Cepeda A.J."/>
            <person name="Yan W."/>
            <person name="Fan B."/>
            <person name="Jiang Y."/>
            <person name="Adhikari A."/>
            <person name="Zheng C.-J."/>
            <person name="Schuster L."/>
            <person name="Cowan T.M."/>
            <person name="Smanski M.J."/>
            <person name="Chevrette M.G."/>
            <person name="De Carvalho L.P.S."/>
            <person name="Shen B."/>
        </authorList>
    </citation>
    <scope>NUCLEOTIDE SEQUENCE [LARGE SCALE GENOMIC DNA]</scope>
    <source>
        <strain evidence="3 4">NPDC001694</strain>
    </source>
</reference>
<dbReference type="SUPFAM" id="SSF55729">
    <property type="entry name" value="Acyl-CoA N-acyltransferases (Nat)"/>
    <property type="match status" value="1"/>
</dbReference>
<sequence length="355" mass="38261">MAVQRLDIHRRDRGERALVTLAGDIWPATTPLLRAALEQCLRDGMTAIDVDLTTVHSCDAKGLDVFLTASRRAGRVRACLYLHHPCAQITRLLAATGSAPLLLATPARPVPPALLRDLPVASAAGPSAPGTQTSDHRAGAPVVEDGIRLRRLTRRQAEDMREDIADLALASAVGFSGKVYRERGDFLRRLAVSARRPGFALLVAETTVLVGCVFGFPVSPAGHSERGLQESVQRLTGCARFLLLTQVVAHQHPQHRAIGRRLQQRLLADGRAELGVALLHPADRAGQTLYDSWGWRNHGELVGLPCRSAPCVLTLSRERGSSLPAPRAARSRPGVARETPGACRAHDHHSAVLGE</sequence>
<evidence type="ECO:0000313" key="4">
    <source>
        <dbReference type="Proteomes" id="UP001490365"/>
    </source>
</evidence>
<organism evidence="3 4">
    <name type="scientific">Streptomyces sp. 900105755</name>
    <dbReference type="NCBI Taxonomy" id="3154389"/>
    <lineage>
        <taxon>Bacteria</taxon>
        <taxon>Bacillati</taxon>
        <taxon>Actinomycetota</taxon>
        <taxon>Actinomycetes</taxon>
        <taxon>Kitasatosporales</taxon>
        <taxon>Streptomycetaceae</taxon>
        <taxon>Streptomyces</taxon>
    </lineage>
</organism>
<name>A0ABV1TPG2_9ACTN</name>
<protein>
    <submittedName>
        <fullName evidence="3">STAS domain-containing protein</fullName>
    </submittedName>
</protein>
<dbReference type="SUPFAM" id="SSF52091">
    <property type="entry name" value="SpoIIaa-like"/>
    <property type="match status" value="1"/>
</dbReference>
<dbReference type="InterPro" id="IPR058548">
    <property type="entry name" value="MlaB-like_STAS"/>
</dbReference>
<dbReference type="InterPro" id="IPR036513">
    <property type="entry name" value="STAS_dom_sf"/>
</dbReference>
<dbReference type="PROSITE" id="PS50801">
    <property type="entry name" value="STAS"/>
    <property type="match status" value="1"/>
</dbReference>
<feature type="region of interest" description="Disordered" evidence="1">
    <location>
        <begin position="322"/>
        <end position="355"/>
    </location>
</feature>
<proteinExistence type="predicted"/>
<evidence type="ECO:0000313" key="3">
    <source>
        <dbReference type="EMBL" id="MER6271921.1"/>
    </source>
</evidence>
<dbReference type="InterPro" id="IPR016181">
    <property type="entry name" value="Acyl_CoA_acyltransferase"/>
</dbReference>
<dbReference type="InterPro" id="IPR002645">
    <property type="entry name" value="STAS_dom"/>
</dbReference>
<dbReference type="EMBL" id="JBEOZM010000019">
    <property type="protein sequence ID" value="MER6271921.1"/>
    <property type="molecule type" value="Genomic_DNA"/>
</dbReference>
<dbReference type="Proteomes" id="UP001490365">
    <property type="component" value="Unassembled WGS sequence"/>
</dbReference>